<gene>
    <name evidence="13" type="ORF">PGLA1383_LOCUS38132</name>
</gene>
<dbReference type="EC" id="2.4.1.122" evidence="4"/>
<dbReference type="GO" id="GO:0016020">
    <property type="term" value="C:membrane"/>
    <property type="evidence" value="ECO:0007669"/>
    <property type="project" value="UniProtKB-SubCell"/>
</dbReference>
<protein>
    <recommendedName>
        <fullName evidence="4">N-acetylgalactosaminide beta-1,3-galactosyltransferase</fullName>
        <ecNumber evidence="4">2.4.1.122</ecNumber>
    </recommendedName>
</protein>
<proteinExistence type="inferred from homology"/>
<evidence type="ECO:0000256" key="10">
    <source>
        <dbReference type="ARBA" id="ARBA00022989"/>
    </source>
</evidence>
<evidence type="ECO:0000256" key="7">
    <source>
        <dbReference type="ARBA" id="ARBA00022692"/>
    </source>
</evidence>
<evidence type="ECO:0000256" key="9">
    <source>
        <dbReference type="ARBA" id="ARBA00022968"/>
    </source>
</evidence>
<comment type="subcellular location">
    <subcellularLocation>
        <location evidence="1">Membrane</location>
        <topology evidence="1">Single-pass type II membrane protein</topology>
    </subcellularLocation>
</comment>
<keyword evidence="8" id="KW-0547">Nucleotide-binding</keyword>
<dbReference type="PANTHER" id="PTHR23033">
    <property type="entry name" value="BETA1,3-GALACTOSYLTRANSFERASE"/>
    <property type="match status" value="1"/>
</dbReference>
<dbReference type="Pfam" id="PF02434">
    <property type="entry name" value="Fringe"/>
    <property type="match status" value="1"/>
</dbReference>
<keyword evidence="5" id="KW-0328">Glycosyltransferase</keyword>
<accession>A0A813G8N9</accession>
<keyword evidence="6" id="KW-0808">Transferase</keyword>
<keyword evidence="14" id="KW-1185">Reference proteome</keyword>
<evidence type="ECO:0000256" key="11">
    <source>
        <dbReference type="ARBA" id="ARBA00023136"/>
    </source>
</evidence>
<comment type="caution">
    <text evidence="13">The sequence shown here is derived from an EMBL/GenBank/DDBJ whole genome shotgun (WGS) entry which is preliminary data.</text>
</comment>
<feature type="non-terminal residue" evidence="13">
    <location>
        <position position="1"/>
    </location>
</feature>
<comment type="similarity">
    <text evidence="3">Belongs to the glycosyltransferase 31 family. Beta3-Gal-T subfamily.</text>
</comment>
<keyword evidence="10" id="KW-1133">Transmembrane helix</keyword>
<comment type="pathway">
    <text evidence="2">Protein modification; protein glycosylation.</text>
</comment>
<dbReference type="InterPro" id="IPR003378">
    <property type="entry name" value="Fringe-like_glycosylTrfase"/>
</dbReference>
<evidence type="ECO:0000256" key="3">
    <source>
        <dbReference type="ARBA" id="ARBA00006462"/>
    </source>
</evidence>
<reference evidence="13" key="1">
    <citation type="submission" date="2021-02" db="EMBL/GenBank/DDBJ databases">
        <authorList>
            <person name="Dougan E. K."/>
            <person name="Rhodes N."/>
            <person name="Thang M."/>
            <person name="Chan C."/>
        </authorList>
    </citation>
    <scope>NUCLEOTIDE SEQUENCE</scope>
</reference>
<evidence type="ECO:0000256" key="8">
    <source>
        <dbReference type="ARBA" id="ARBA00022741"/>
    </source>
</evidence>
<keyword evidence="9" id="KW-0735">Signal-anchor</keyword>
<dbReference type="GO" id="GO:0016263">
    <property type="term" value="F:glycoprotein-N-acetylgalactosamine 3-beta-galactosyltransferase activity"/>
    <property type="evidence" value="ECO:0007669"/>
    <property type="project" value="UniProtKB-EC"/>
</dbReference>
<keyword evidence="11" id="KW-0472">Membrane</keyword>
<evidence type="ECO:0000313" key="14">
    <source>
        <dbReference type="Proteomes" id="UP000654075"/>
    </source>
</evidence>
<dbReference type="InterPro" id="IPR026050">
    <property type="entry name" value="C1GALT1/C1GALT1_chp1"/>
</dbReference>
<evidence type="ECO:0000256" key="1">
    <source>
        <dbReference type="ARBA" id="ARBA00004606"/>
    </source>
</evidence>
<dbReference type="GO" id="GO:0000166">
    <property type="term" value="F:nucleotide binding"/>
    <property type="evidence" value="ECO:0007669"/>
    <property type="project" value="UniProtKB-KW"/>
</dbReference>
<dbReference type="Gene3D" id="3.90.550.50">
    <property type="match status" value="2"/>
</dbReference>
<evidence type="ECO:0000256" key="6">
    <source>
        <dbReference type="ARBA" id="ARBA00022679"/>
    </source>
</evidence>
<feature type="domain" description="Fringe-like glycosyltransferase" evidence="12">
    <location>
        <begin position="623"/>
        <end position="695"/>
    </location>
</feature>
<evidence type="ECO:0000313" key="13">
    <source>
        <dbReference type="EMBL" id="CAE8620576.1"/>
    </source>
</evidence>
<dbReference type="EMBL" id="CAJNNV010027515">
    <property type="protein sequence ID" value="CAE8620576.1"/>
    <property type="molecule type" value="Genomic_DNA"/>
</dbReference>
<evidence type="ECO:0000256" key="4">
    <source>
        <dbReference type="ARBA" id="ARBA00012557"/>
    </source>
</evidence>
<keyword evidence="7" id="KW-0812">Transmembrane</keyword>
<dbReference type="Proteomes" id="UP000654075">
    <property type="component" value="Unassembled WGS sequence"/>
</dbReference>
<evidence type="ECO:0000256" key="5">
    <source>
        <dbReference type="ARBA" id="ARBA00022676"/>
    </source>
</evidence>
<name>A0A813G8N9_POLGL</name>
<organism evidence="13 14">
    <name type="scientific">Polarella glacialis</name>
    <name type="common">Dinoflagellate</name>
    <dbReference type="NCBI Taxonomy" id="89957"/>
    <lineage>
        <taxon>Eukaryota</taxon>
        <taxon>Sar</taxon>
        <taxon>Alveolata</taxon>
        <taxon>Dinophyceae</taxon>
        <taxon>Suessiales</taxon>
        <taxon>Suessiaceae</taxon>
        <taxon>Polarella</taxon>
    </lineage>
</organism>
<sequence length="843" mass="92931">HRSGQDDLESAIRATWGSQATFVADGGGQKEGLWQHLANSALDVQHSCPWLLLVPSGRTYINLPATRAALSKLDSSERWVWQLGSGLAEGPWLLSGGAFSQCFSESRPDWQSLAACAQIKVSSTLHSASAVERGGYNAFAMRPLDAACLIAVLNVVGWVQLYQIHEVVEGASGMSRCQRELPLMSSKGSAKDDPLYGTLCMFTPVLLPVDAAVEDLHHLQGMLEAARDTWVTKNTVFVLPAEAEGPPSLSSKFAGLRVTHLPPSAKSEVSSELAFQGLRFWRHVMSLLKEGGGRGQCEWALKVPLSSYVNEAGLEKRLACFNSSALYYLGVTTAAYSHGMEPFLFPDQRAGSILSRGMFDGVVAWTDFCMKSWSTLDEAPFGSQGFFEDYAFAMCINDLVRISASNYADMTSSFILFERPQQTLENFEAHPDTVKQCLLVVGTLNRPEDVRRVHDRIQWSAWHESIPCIGESQTGKFSITDQLGNQKPYYDESIALAIYYCKDPEMAQLEAKLAEELDGQNPRAGKGALDTPLLGPPAPGRRHLCIFVPSSPRKQKFVDAAEAAWRVWGTNNTFFVSRTPLSPLLDPQTFLLETDIDTDYAHLPVRTFLLFIALGRPEWVNSCDWYMKADADSFVNVPLIEERLRCFDPAQFWFLGVPQVAHSSSGSMTRFASGGAGYMFSRALLPKLAAWSPFCLLQILQHSGGTGMEDVAMAGCVWKWGRIGVVSYVDSETEIITSEAALNRTRVAHQHPPESALDVPPCTYVVHSITPQELFIVRENVERAMRDAPGVKCRPDPARLEFGASLMLAPEDISKVKPGEEYQWAVYADREFQALMSCSSASA</sequence>
<dbReference type="OrthoDB" id="8959630at2759"/>
<dbReference type="AlphaFoldDB" id="A0A813G8N9"/>
<evidence type="ECO:0000256" key="2">
    <source>
        <dbReference type="ARBA" id="ARBA00004922"/>
    </source>
</evidence>
<evidence type="ECO:0000259" key="12">
    <source>
        <dbReference type="Pfam" id="PF02434"/>
    </source>
</evidence>